<sequence length="147" mass="16935">MSFIPPISEYDDIRFDNCTQQENKTQQEAEIIRTGASKLESIFKLMKNNGRENRHYSRIVKTNAEFSTYFTDSSESIIALIFTFKETLIHSSGVADPHRDQNGDLKQHRRMAASYDRDSLCDNNVQINLLVITYSLKSSIPNRQVLI</sequence>
<name>A0ABY7EMI3_MYAAR</name>
<gene>
    <name evidence="1" type="ORF">MAR_036116</name>
</gene>
<accession>A0ABY7EMI3</accession>
<dbReference type="Proteomes" id="UP001164746">
    <property type="component" value="Chromosome 7"/>
</dbReference>
<reference evidence="1" key="1">
    <citation type="submission" date="2022-11" db="EMBL/GenBank/DDBJ databases">
        <title>Centuries of genome instability and evolution in soft-shell clam transmissible cancer (bioRxiv).</title>
        <authorList>
            <person name="Hart S.F.M."/>
            <person name="Yonemitsu M.A."/>
            <person name="Giersch R.M."/>
            <person name="Beal B.F."/>
            <person name="Arriagada G."/>
            <person name="Davis B.W."/>
            <person name="Ostrander E.A."/>
            <person name="Goff S.P."/>
            <person name="Metzger M.J."/>
        </authorList>
    </citation>
    <scope>NUCLEOTIDE SEQUENCE</scope>
    <source>
        <strain evidence="1">MELC-2E11</strain>
        <tissue evidence="1">Siphon/mantle</tissue>
    </source>
</reference>
<evidence type="ECO:0000313" key="2">
    <source>
        <dbReference type="Proteomes" id="UP001164746"/>
    </source>
</evidence>
<evidence type="ECO:0000313" key="1">
    <source>
        <dbReference type="EMBL" id="WAR11040.1"/>
    </source>
</evidence>
<organism evidence="1 2">
    <name type="scientific">Mya arenaria</name>
    <name type="common">Soft-shell clam</name>
    <dbReference type="NCBI Taxonomy" id="6604"/>
    <lineage>
        <taxon>Eukaryota</taxon>
        <taxon>Metazoa</taxon>
        <taxon>Spiralia</taxon>
        <taxon>Lophotrochozoa</taxon>
        <taxon>Mollusca</taxon>
        <taxon>Bivalvia</taxon>
        <taxon>Autobranchia</taxon>
        <taxon>Heteroconchia</taxon>
        <taxon>Euheterodonta</taxon>
        <taxon>Imparidentia</taxon>
        <taxon>Neoheterodontei</taxon>
        <taxon>Myida</taxon>
        <taxon>Myoidea</taxon>
        <taxon>Myidae</taxon>
        <taxon>Mya</taxon>
    </lineage>
</organism>
<protein>
    <submittedName>
        <fullName evidence="1">Uncharacterized protein</fullName>
    </submittedName>
</protein>
<keyword evidence="2" id="KW-1185">Reference proteome</keyword>
<proteinExistence type="predicted"/>
<dbReference type="EMBL" id="CP111018">
    <property type="protein sequence ID" value="WAR11040.1"/>
    <property type="molecule type" value="Genomic_DNA"/>
</dbReference>